<name>A0ACB5UAH9_AMBMO</name>
<evidence type="ECO:0000313" key="2">
    <source>
        <dbReference type="Proteomes" id="UP001165064"/>
    </source>
</evidence>
<dbReference type="Proteomes" id="UP001165064">
    <property type="component" value="Unassembled WGS sequence"/>
</dbReference>
<dbReference type="EMBL" id="BSXS01015060">
    <property type="protein sequence ID" value="GMF06328.1"/>
    <property type="molecule type" value="Genomic_DNA"/>
</dbReference>
<evidence type="ECO:0000313" key="1">
    <source>
        <dbReference type="EMBL" id="GMF06328.1"/>
    </source>
</evidence>
<reference evidence="1" key="1">
    <citation type="submission" date="2023-04" db="EMBL/GenBank/DDBJ databases">
        <title>Ambrosiozyma monospora NBRC 10751.</title>
        <authorList>
            <person name="Ichikawa N."/>
            <person name="Sato H."/>
            <person name="Tonouchi N."/>
        </authorList>
    </citation>
    <scope>NUCLEOTIDE SEQUENCE</scope>
    <source>
        <strain evidence="1">NBRC 10751</strain>
    </source>
</reference>
<keyword evidence="2" id="KW-1185">Reference proteome</keyword>
<proteinExistence type="predicted"/>
<organism evidence="1 2">
    <name type="scientific">Ambrosiozyma monospora</name>
    <name type="common">Yeast</name>
    <name type="synonym">Endomycopsis monosporus</name>
    <dbReference type="NCBI Taxonomy" id="43982"/>
    <lineage>
        <taxon>Eukaryota</taxon>
        <taxon>Fungi</taxon>
        <taxon>Dikarya</taxon>
        <taxon>Ascomycota</taxon>
        <taxon>Saccharomycotina</taxon>
        <taxon>Pichiomycetes</taxon>
        <taxon>Pichiales</taxon>
        <taxon>Pichiaceae</taxon>
        <taxon>Ambrosiozyma</taxon>
    </lineage>
</organism>
<accession>A0ACB5UAH9</accession>
<protein>
    <submittedName>
        <fullName evidence="1">Unnamed protein product</fullName>
    </submittedName>
</protein>
<comment type="caution">
    <text evidence="1">The sequence shown here is derived from an EMBL/GenBank/DDBJ whole genome shotgun (WGS) entry which is preliminary data.</text>
</comment>
<gene>
    <name evidence="1" type="ORF">Amon02_001264800</name>
</gene>
<sequence length="154" mass="16434">MDIDSDDVSHASKQLTSSLEEAQRASKSPEPAKSLLNHAKSVTINSPIATLPSSPGIPVPVPAKKGKRVSISEPDTADPIEVISETLRSPQSTLSKKQVISMMKYIPVSPKKPASPHKGNAKGSSKAIATRHDDISADVDQKNILPPNFYSTSR</sequence>